<protein>
    <recommendedName>
        <fullName evidence="3">Methyltransferase</fullName>
    </recommendedName>
</protein>
<dbReference type="Proteomes" id="UP000325558">
    <property type="component" value="Unassembled WGS sequence"/>
</dbReference>
<evidence type="ECO:0008006" key="3">
    <source>
        <dbReference type="Google" id="ProtNLM"/>
    </source>
</evidence>
<dbReference type="AlphaFoldDB" id="A0A5N6XX50"/>
<dbReference type="GO" id="GO:0016491">
    <property type="term" value="F:oxidoreductase activity"/>
    <property type="evidence" value="ECO:0007669"/>
    <property type="project" value="InterPro"/>
</dbReference>
<gene>
    <name evidence="2" type="ORF">BDV24DRAFT_168524</name>
</gene>
<evidence type="ECO:0000313" key="2">
    <source>
        <dbReference type="EMBL" id="KAE8336180.1"/>
    </source>
</evidence>
<comment type="similarity">
    <text evidence="1">Belongs to the asaB hydroxylase/desaturase family.</text>
</comment>
<accession>A0A5N6XX50</accession>
<reference evidence="2" key="1">
    <citation type="submission" date="2019-04" db="EMBL/GenBank/DDBJ databases">
        <title>Friends and foes A comparative genomics study of 23 Aspergillus species from section Flavi.</title>
        <authorList>
            <consortium name="DOE Joint Genome Institute"/>
            <person name="Kjaerbolling I."/>
            <person name="Vesth T."/>
            <person name="Frisvad J.C."/>
            <person name="Nybo J.L."/>
            <person name="Theobald S."/>
            <person name="Kildgaard S."/>
            <person name="Isbrandt T."/>
            <person name="Kuo A."/>
            <person name="Sato A."/>
            <person name="Lyhne E.K."/>
            <person name="Kogle M.E."/>
            <person name="Wiebenga A."/>
            <person name="Kun R.S."/>
            <person name="Lubbers R.J."/>
            <person name="Makela M.R."/>
            <person name="Barry K."/>
            <person name="Chovatia M."/>
            <person name="Clum A."/>
            <person name="Daum C."/>
            <person name="Haridas S."/>
            <person name="He G."/>
            <person name="LaButti K."/>
            <person name="Lipzen A."/>
            <person name="Mondo S."/>
            <person name="Riley R."/>
            <person name="Salamov A."/>
            <person name="Simmons B.A."/>
            <person name="Magnuson J.K."/>
            <person name="Henrissat B."/>
            <person name="Mortensen U.H."/>
            <person name="Larsen T.O."/>
            <person name="Devries R.P."/>
            <person name="Grigoriev I.V."/>
            <person name="Machida M."/>
            <person name="Baker S.E."/>
            <person name="Andersen M.R."/>
        </authorList>
    </citation>
    <scope>NUCLEOTIDE SEQUENCE</scope>
    <source>
        <strain evidence="2">CBS 117612</strain>
    </source>
</reference>
<evidence type="ECO:0000256" key="1">
    <source>
        <dbReference type="ARBA" id="ARBA00023604"/>
    </source>
</evidence>
<dbReference type="PANTHER" id="PTHR34598">
    <property type="entry name" value="BLL6449 PROTEIN"/>
    <property type="match status" value="1"/>
</dbReference>
<dbReference type="EMBL" id="ML737200">
    <property type="protein sequence ID" value="KAE8336180.1"/>
    <property type="molecule type" value="Genomic_DNA"/>
</dbReference>
<proteinExistence type="inferred from homology"/>
<name>A0A5N6XX50_9EURO</name>
<sequence length="310" mass="36208">MGPEYQLVQFSYLENRDCFQNEKPYQILSYLGDNKSKTNLAWEKPDKEKVINIRGRESEFRLDRHGFCFRTAPTTFTDWDVARQVETYHIPVVKQLIKEIVEGVDEVEIFDWRRRSTTWRAPANQAVDMNNPTHALVPAQQVHLDQSPYATVKRVRKLMGSRADQLLKGRVRVINLWRPLDVVRNWPLALGDGRTMGLSDLMAVDLVRKDYVGETMYQKYRPGFRWYYLHHQTPDEICLFKNFDSDRDVESTSMFSFQIVVGLANRLPKYALIVPSPNLMPRVSLQTGRAWSLGLWYSHTPPAWKAKNRG</sequence>
<dbReference type="InterPro" id="IPR044053">
    <property type="entry name" value="AsaB-like"/>
</dbReference>
<dbReference type="PANTHER" id="PTHR34598:SF3">
    <property type="entry name" value="OXIDOREDUCTASE AN1597"/>
    <property type="match status" value="1"/>
</dbReference>
<dbReference type="NCBIfam" id="NF041278">
    <property type="entry name" value="CmcJ_NvfI_EfuI"/>
    <property type="match status" value="1"/>
</dbReference>
<organism evidence="2">
    <name type="scientific">Aspergillus arachidicola</name>
    <dbReference type="NCBI Taxonomy" id="656916"/>
    <lineage>
        <taxon>Eukaryota</taxon>
        <taxon>Fungi</taxon>
        <taxon>Dikarya</taxon>
        <taxon>Ascomycota</taxon>
        <taxon>Pezizomycotina</taxon>
        <taxon>Eurotiomycetes</taxon>
        <taxon>Eurotiomycetidae</taxon>
        <taxon>Eurotiales</taxon>
        <taxon>Aspergillaceae</taxon>
        <taxon>Aspergillus</taxon>
        <taxon>Aspergillus subgen. Circumdati</taxon>
    </lineage>
</organism>
<dbReference type="OrthoDB" id="412788at2759"/>